<name>A0AAD5BBZ4_9ASCO</name>
<accession>A0AAD5BBZ4</accession>
<evidence type="ECO:0000256" key="1">
    <source>
        <dbReference type="SAM" id="MobiDB-lite"/>
    </source>
</evidence>
<evidence type="ECO:0000256" key="2">
    <source>
        <dbReference type="SAM" id="SignalP"/>
    </source>
</evidence>
<evidence type="ECO:0000313" key="3">
    <source>
        <dbReference type="EMBL" id="KAI5953055.1"/>
    </source>
</evidence>
<dbReference type="EMBL" id="JAIHNG010000140">
    <property type="protein sequence ID" value="KAI5953055.1"/>
    <property type="molecule type" value="Genomic_DNA"/>
</dbReference>
<dbReference type="Proteomes" id="UP001204833">
    <property type="component" value="Unassembled WGS sequence"/>
</dbReference>
<organism evidence="3 4">
    <name type="scientific">Candida theae</name>
    <dbReference type="NCBI Taxonomy" id="1198502"/>
    <lineage>
        <taxon>Eukaryota</taxon>
        <taxon>Fungi</taxon>
        <taxon>Dikarya</taxon>
        <taxon>Ascomycota</taxon>
        <taxon>Saccharomycotina</taxon>
        <taxon>Pichiomycetes</taxon>
        <taxon>Debaryomycetaceae</taxon>
        <taxon>Candida/Lodderomyces clade</taxon>
        <taxon>Candida</taxon>
    </lineage>
</organism>
<reference evidence="3 4" key="1">
    <citation type="journal article" date="2022" name="DNA Res.">
        <title>Genome analysis of five recently described species of the CUG-Ser clade uncovers Candida theae as a new hybrid lineage with pathogenic potential in the Candida parapsilosis species complex.</title>
        <authorList>
            <person name="Mixao V."/>
            <person name="Del Olmo V."/>
            <person name="Hegedusova E."/>
            <person name="Saus E."/>
            <person name="Pryszcz L."/>
            <person name="Cillingova A."/>
            <person name="Nosek J."/>
            <person name="Gabaldon T."/>
        </authorList>
    </citation>
    <scope>NUCLEOTIDE SEQUENCE [LARGE SCALE GENOMIC DNA]</scope>
    <source>
        <strain evidence="3 4">CBS 12239</strain>
    </source>
</reference>
<keyword evidence="2" id="KW-0732">Signal</keyword>
<proteinExistence type="predicted"/>
<feature type="compositionally biased region" description="Acidic residues" evidence="1">
    <location>
        <begin position="201"/>
        <end position="213"/>
    </location>
</feature>
<feature type="compositionally biased region" description="Basic and acidic residues" evidence="1">
    <location>
        <begin position="190"/>
        <end position="200"/>
    </location>
</feature>
<protein>
    <submittedName>
        <fullName evidence="3">Uncharacterized protein</fullName>
    </submittedName>
</protein>
<keyword evidence="4" id="KW-1185">Reference proteome</keyword>
<sequence length="213" mass="24222">MRAGCIYLAAFLLGAVYPTVVPFRDSVEIVFTPEDIRKGTDYILWKVPTVKNNFKTTVKQKLLNRLLSKDLQELRLNSPYQDGSSLVSNGEVHSVATTNNVKEQEVAPLRNIQLEVEKPKGLVNSVLKGPSETEKTLGRVRYVDEKKDITRQALDLSDNHAKEKVVQQVQKETNEHVGYSKPSNIKNRKHNFDVSHRSPNEEESEEGGEYFRK</sequence>
<dbReference type="AlphaFoldDB" id="A0AAD5BBZ4"/>
<feature type="chain" id="PRO_5041991886" evidence="2">
    <location>
        <begin position="19"/>
        <end position="213"/>
    </location>
</feature>
<dbReference type="GeneID" id="76152105"/>
<feature type="signal peptide" evidence="2">
    <location>
        <begin position="1"/>
        <end position="18"/>
    </location>
</feature>
<gene>
    <name evidence="3" type="ORF">KGF57_004047</name>
</gene>
<feature type="region of interest" description="Disordered" evidence="1">
    <location>
        <begin position="169"/>
        <end position="213"/>
    </location>
</feature>
<evidence type="ECO:0000313" key="4">
    <source>
        <dbReference type="Proteomes" id="UP001204833"/>
    </source>
</evidence>
<comment type="caution">
    <text evidence="3">The sequence shown here is derived from an EMBL/GenBank/DDBJ whole genome shotgun (WGS) entry which is preliminary data.</text>
</comment>
<dbReference type="RefSeq" id="XP_051607468.1">
    <property type="nucleotide sequence ID" value="XM_051753528.1"/>
</dbReference>